<gene>
    <name evidence="1" type="ORF">Plil01_000561800</name>
</gene>
<protein>
    <submittedName>
        <fullName evidence="1">Unnamed protein product</fullName>
    </submittedName>
</protein>
<organism evidence="1 2">
    <name type="scientific">Phytophthora lilii</name>
    <dbReference type="NCBI Taxonomy" id="2077276"/>
    <lineage>
        <taxon>Eukaryota</taxon>
        <taxon>Sar</taxon>
        <taxon>Stramenopiles</taxon>
        <taxon>Oomycota</taxon>
        <taxon>Peronosporomycetes</taxon>
        <taxon>Peronosporales</taxon>
        <taxon>Peronosporaceae</taxon>
        <taxon>Phytophthora</taxon>
    </lineage>
</organism>
<comment type="caution">
    <text evidence="1">The sequence shown here is derived from an EMBL/GenBank/DDBJ whole genome shotgun (WGS) entry which is preliminary data.</text>
</comment>
<dbReference type="EMBL" id="BSXW01000238">
    <property type="protein sequence ID" value="GMF16013.1"/>
    <property type="molecule type" value="Genomic_DNA"/>
</dbReference>
<keyword evidence="2" id="KW-1185">Reference proteome</keyword>
<evidence type="ECO:0000313" key="2">
    <source>
        <dbReference type="Proteomes" id="UP001165083"/>
    </source>
</evidence>
<dbReference type="OrthoDB" id="194358at2759"/>
<proteinExistence type="predicted"/>
<evidence type="ECO:0000313" key="1">
    <source>
        <dbReference type="EMBL" id="GMF16013.1"/>
    </source>
</evidence>
<sequence length="202" mass="22010">MAELHAAPPDDGRAPDRSLLDMMDEAQHRLQHLEISCRQILSPTAAGSPQRSPQSPAPDAKLLQLQVAHLQAQLLAAVNRREDEDVAFRQAAQYATAKGSANGVLHTLFDQASNGKTAVLKAYLDTGSIPTRDGLRHWKLDLRTVRNEAGATLLHAAVGVSIARQTVKVKLVHLLVNRVGFDPNVRDVVSYESSVWLLESSC</sequence>
<name>A0A9W6WSK3_9STRA</name>
<dbReference type="AlphaFoldDB" id="A0A9W6WSK3"/>
<reference evidence="1" key="1">
    <citation type="submission" date="2023-04" db="EMBL/GenBank/DDBJ databases">
        <title>Phytophthora lilii NBRC 32176.</title>
        <authorList>
            <person name="Ichikawa N."/>
            <person name="Sato H."/>
            <person name="Tonouchi N."/>
        </authorList>
    </citation>
    <scope>NUCLEOTIDE SEQUENCE</scope>
    <source>
        <strain evidence="1">NBRC 32176</strain>
    </source>
</reference>
<dbReference type="Proteomes" id="UP001165083">
    <property type="component" value="Unassembled WGS sequence"/>
</dbReference>
<accession>A0A9W6WSK3</accession>